<evidence type="ECO:0000256" key="3">
    <source>
        <dbReference type="ARBA" id="ARBA00023125"/>
    </source>
</evidence>
<dbReference type="VEuPathDB" id="VectorBase:AAEL022462"/>
<evidence type="ECO:0000313" key="9">
    <source>
        <dbReference type="Proteomes" id="UP000682892"/>
    </source>
</evidence>
<dbReference type="Gene3D" id="1.10.10.10">
    <property type="entry name" value="Winged helix-like DNA-binding domain superfamily/Winged helix DNA-binding domain"/>
    <property type="match status" value="1"/>
</dbReference>
<dbReference type="InterPro" id="IPR037241">
    <property type="entry name" value="E2F-DP_heterodim"/>
</dbReference>
<comment type="similarity">
    <text evidence="1 5">Belongs to the E2F/DP family.</text>
</comment>
<dbReference type="GO" id="GO:0000981">
    <property type="term" value="F:DNA-binding transcription factor activity, RNA polymerase II-specific"/>
    <property type="evidence" value="ECO:0007669"/>
    <property type="project" value="TreeGrafter"/>
</dbReference>
<dbReference type="Gene3D" id="6.10.250.540">
    <property type="match status" value="1"/>
</dbReference>
<feature type="region of interest" description="Disordered" evidence="6">
    <location>
        <begin position="1"/>
        <end position="211"/>
    </location>
</feature>
<dbReference type="InterPro" id="IPR015633">
    <property type="entry name" value="E2F"/>
</dbReference>
<feature type="compositionally biased region" description="Polar residues" evidence="6">
    <location>
        <begin position="59"/>
        <end position="69"/>
    </location>
</feature>
<feature type="region of interest" description="Disordered" evidence="6">
    <location>
        <begin position="407"/>
        <end position="426"/>
    </location>
</feature>
<dbReference type="Proteomes" id="UP000682892">
    <property type="component" value="Unassembled WGS sequence"/>
</dbReference>
<dbReference type="InterPro" id="IPR003316">
    <property type="entry name" value="E2F_WHTH_DNA-bd_dom"/>
</dbReference>
<comment type="subcellular location">
    <subcellularLocation>
        <location evidence="5">Nucleus</location>
    </subcellularLocation>
</comment>
<evidence type="ECO:0000256" key="4">
    <source>
        <dbReference type="ARBA" id="ARBA00023163"/>
    </source>
</evidence>
<feature type="compositionally biased region" description="Low complexity" evidence="6">
    <location>
        <begin position="181"/>
        <end position="208"/>
    </location>
</feature>
<dbReference type="eggNOG" id="KOG2577">
    <property type="taxonomic scope" value="Eukaryota"/>
</dbReference>
<evidence type="ECO:0000313" key="8">
    <source>
        <dbReference type="EMBL" id="EAT34987.1"/>
    </source>
</evidence>
<dbReference type="PaxDb" id="7159-AAEL012817-PA"/>
<keyword evidence="3 5" id="KW-0238">DNA-binding</keyword>
<dbReference type="SUPFAM" id="SSF144074">
    <property type="entry name" value="E2F-DP heterodimerization region"/>
    <property type="match status" value="1"/>
</dbReference>
<gene>
    <name evidence="8" type="ORF">AaeL_AAEL012817</name>
</gene>
<dbReference type="PhylomeDB" id="Q16KZ7"/>
<dbReference type="InterPro" id="IPR036388">
    <property type="entry name" value="WH-like_DNA-bd_sf"/>
</dbReference>
<keyword evidence="5" id="KW-0539">Nucleus</keyword>
<dbReference type="PANTHER" id="PTHR12081:SF18">
    <property type="entry name" value="TRANSCRIPTION FACTOR E2F2-RELATED"/>
    <property type="match status" value="1"/>
</dbReference>
<dbReference type="GO" id="GO:0000978">
    <property type="term" value="F:RNA polymerase II cis-regulatory region sequence-specific DNA binding"/>
    <property type="evidence" value="ECO:0007669"/>
    <property type="project" value="InterPro"/>
</dbReference>
<dbReference type="FunFam" id="1.10.10.10:FF:000008">
    <property type="entry name" value="E2F transcription factor 1"/>
    <property type="match status" value="1"/>
</dbReference>
<keyword evidence="4 5" id="KW-0804">Transcription</keyword>
<dbReference type="HOGENOM" id="CLU_414584_0_0_1"/>
<sequence>MYTFHSKQKQPQQQQQQKQQHYVVSTSGRGRLTNMEFNKKTGESYGLNGSGGSSSNSNHTECASTNQSMAFGGTRRKPSVGSGSDDLSCEDYEEVKPDIKVSSHLLDHGPTASGSGSTSSSRNSTATTPTHHHHHHAKQTTPNRTAGLHQHKSASGDPQITNYFKAVKRRAPPSLSPSPTPAKLAKQSSSKQPSSTCSTPTSSVSSCSSKKRYSEGTRYDTSLGLLTKKFVDLLKDSADGVVDLNIASSKLNVQKRRIYDITNVLEGIGILEKKSKNNIQWKCGNSCNIEKNNRIQRDRYLLEQKENMLDRMIVELRNMTSDGMPTSKHAYVTCQDLNSIDIFKDQVIVVIKAPPEAKLVLPDVQQHEICLKSEKGEIDVFLCPESSEGSPNGGSLGEIGSCSGSLFGSSTGGNGNSRSGPDPLLENIDPLLSPFSEKLFSPKNKPRTSSVKHFSSVQRNLKALFGGPAVEVKAEPSALDPLTGQTTGAEDSAQNSTISATKMLTQKELDLLHGSGDTETKPTFNSLFFTADSIKKERLDQDLSNLSAVGSHKLLPMEITHKNASLSDGNKLSPETLIPHESNSQLNADGLSLKALSAKTTPVNMRERNAMLPELPNCSPFNLPYPGVLEMDEFLPLEPLDNDYNFSLDHNEGVFDLFDFNF</sequence>
<reference evidence="8" key="1">
    <citation type="submission" date="2005-10" db="EMBL/GenBank/DDBJ databases">
        <authorList>
            <person name="Loftus B.J."/>
            <person name="Nene V.M."/>
            <person name="Hannick L.I."/>
            <person name="Bidwell S."/>
            <person name="Haas B."/>
            <person name="Amedeo P."/>
            <person name="Orvis J."/>
            <person name="Wortman J.R."/>
            <person name="White O.R."/>
            <person name="Salzberg S."/>
            <person name="Shumway M."/>
            <person name="Koo H."/>
            <person name="Zhao Y."/>
            <person name="Holmes M."/>
            <person name="Miller J."/>
            <person name="Schatz M."/>
            <person name="Pop M."/>
            <person name="Pai G."/>
            <person name="Utterback T."/>
            <person name="Rogers Y.-H."/>
            <person name="Kravitz S."/>
            <person name="Fraser C.M."/>
        </authorList>
    </citation>
    <scope>NUCLEOTIDE SEQUENCE</scope>
    <source>
        <strain evidence="8">Liverpool</strain>
    </source>
</reference>
<dbReference type="EMBL" id="CH477929">
    <property type="protein sequence ID" value="EAT34987.1"/>
    <property type="molecule type" value="Genomic_DNA"/>
</dbReference>
<evidence type="ECO:0000256" key="2">
    <source>
        <dbReference type="ARBA" id="ARBA00023015"/>
    </source>
</evidence>
<reference evidence="8" key="3">
    <citation type="submission" date="2012-09" db="EMBL/GenBank/DDBJ databases">
        <authorList>
            <consortium name="VectorBase"/>
        </authorList>
    </citation>
    <scope>NUCLEOTIDE SEQUENCE</scope>
    <source>
        <strain evidence="8">Liverpool</strain>
    </source>
</reference>
<evidence type="ECO:0000256" key="1">
    <source>
        <dbReference type="ARBA" id="ARBA00010940"/>
    </source>
</evidence>
<dbReference type="SUPFAM" id="SSF46785">
    <property type="entry name" value="Winged helix' DNA-binding domain"/>
    <property type="match status" value="1"/>
</dbReference>
<feature type="compositionally biased region" description="Basic and acidic residues" evidence="6">
    <location>
        <begin position="94"/>
        <end position="107"/>
    </location>
</feature>
<evidence type="ECO:0000256" key="5">
    <source>
        <dbReference type="RuleBase" id="RU003796"/>
    </source>
</evidence>
<keyword evidence="2 5" id="KW-0805">Transcription regulation</keyword>
<evidence type="ECO:0000256" key="6">
    <source>
        <dbReference type="SAM" id="MobiDB-lite"/>
    </source>
</evidence>
<dbReference type="SMART" id="SM01372">
    <property type="entry name" value="E2F_TDP"/>
    <property type="match status" value="1"/>
</dbReference>
<dbReference type="GO" id="GO:0090575">
    <property type="term" value="C:RNA polymerase II transcription regulator complex"/>
    <property type="evidence" value="ECO:0007669"/>
    <property type="project" value="TreeGrafter"/>
</dbReference>
<evidence type="ECO:0000259" key="7">
    <source>
        <dbReference type="SMART" id="SM01372"/>
    </source>
</evidence>
<dbReference type="InterPro" id="IPR036390">
    <property type="entry name" value="WH_DNA-bd_sf"/>
</dbReference>
<dbReference type="Pfam" id="PF16421">
    <property type="entry name" value="E2F_CC-MB"/>
    <property type="match status" value="1"/>
</dbReference>
<dbReference type="GO" id="GO:0046983">
    <property type="term" value="F:protein dimerization activity"/>
    <property type="evidence" value="ECO:0007669"/>
    <property type="project" value="InterPro"/>
</dbReference>
<feature type="domain" description="E2F/DP family winged-helix DNA-binding" evidence="7">
    <location>
        <begin position="218"/>
        <end position="283"/>
    </location>
</feature>
<dbReference type="PANTHER" id="PTHR12081">
    <property type="entry name" value="TRANSCRIPTION FACTOR E2F"/>
    <property type="match status" value="1"/>
</dbReference>
<dbReference type="OMA" id="ANKHAYV"/>
<dbReference type="AlphaFoldDB" id="Q16KZ7"/>
<dbReference type="Pfam" id="PF02319">
    <property type="entry name" value="WHD_E2F_TDP"/>
    <property type="match status" value="1"/>
</dbReference>
<dbReference type="STRING" id="7159.Q16KZ7"/>
<name>Q16KZ7_AEDAE</name>
<reference evidence="8" key="2">
    <citation type="journal article" date="2007" name="Science">
        <title>Genome sequence of Aedes aegypti, a major arbovirus vector.</title>
        <authorList>
            <person name="Nene V."/>
            <person name="Wortman J.R."/>
            <person name="Lawson D."/>
            <person name="Haas B."/>
            <person name="Kodira C."/>
            <person name="Tu Z.J."/>
            <person name="Loftus B."/>
            <person name="Xi Z."/>
            <person name="Megy K."/>
            <person name="Grabherr M."/>
            <person name="Ren Q."/>
            <person name="Zdobnov E.M."/>
            <person name="Lobo N.F."/>
            <person name="Campbell K.S."/>
            <person name="Brown S.E."/>
            <person name="Bonaldo M.F."/>
            <person name="Zhu J."/>
            <person name="Sinkins S.P."/>
            <person name="Hogenkamp D.G."/>
            <person name="Amedeo P."/>
            <person name="Arensburger P."/>
            <person name="Atkinson P.W."/>
            <person name="Bidwell S."/>
            <person name="Biedler J."/>
            <person name="Birney E."/>
            <person name="Bruggner R.V."/>
            <person name="Costas J."/>
            <person name="Coy M.R."/>
            <person name="Crabtree J."/>
            <person name="Crawford M."/>
            <person name="Debruyn B."/>
            <person name="Decaprio D."/>
            <person name="Eiglmeier K."/>
            <person name="Eisenstadt E."/>
            <person name="El-Dorry H."/>
            <person name="Gelbart W.M."/>
            <person name="Gomes S.L."/>
            <person name="Hammond M."/>
            <person name="Hannick L.I."/>
            <person name="Hogan J.R."/>
            <person name="Holmes M.H."/>
            <person name="Jaffe D."/>
            <person name="Johnston J.S."/>
            <person name="Kennedy R.C."/>
            <person name="Koo H."/>
            <person name="Kravitz S."/>
            <person name="Kriventseva E.V."/>
            <person name="Kulp D."/>
            <person name="Labutti K."/>
            <person name="Lee E."/>
            <person name="Li S."/>
            <person name="Lovin D.D."/>
            <person name="Mao C."/>
            <person name="Mauceli E."/>
            <person name="Menck C.F."/>
            <person name="Miller J.R."/>
            <person name="Montgomery P."/>
            <person name="Mori A."/>
            <person name="Nascimento A.L."/>
            <person name="Naveira H.F."/>
            <person name="Nusbaum C."/>
            <person name="O'leary S."/>
            <person name="Orvis J."/>
            <person name="Pertea M."/>
            <person name="Quesneville H."/>
            <person name="Reidenbach K.R."/>
            <person name="Rogers Y.H."/>
            <person name="Roth C.W."/>
            <person name="Schneider J.R."/>
            <person name="Schatz M."/>
            <person name="Shumway M."/>
            <person name="Stanke M."/>
            <person name="Stinson E.O."/>
            <person name="Tubio J.M."/>
            <person name="Vanzee J.P."/>
            <person name="Verjovski-Almeida S."/>
            <person name="Werner D."/>
            <person name="White O."/>
            <person name="Wyder S."/>
            <person name="Zeng Q."/>
            <person name="Zhao Q."/>
            <person name="Zhao Y."/>
            <person name="Hill C.A."/>
            <person name="Raikhel A.S."/>
            <person name="Soares M.B."/>
            <person name="Knudson D.L."/>
            <person name="Lee N.H."/>
            <person name="Galagan J."/>
            <person name="Salzberg S.L."/>
            <person name="Paulsen I.T."/>
            <person name="Dimopoulos G."/>
            <person name="Collins F.H."/>
            <person name="Birren B."/>
            <person name="Fraser-Liggett C.M."/>
            <person name="Severson D.W."/>
        </authorList>
    </citation>
    <scope>NUCLEOTIDE SEQUENCE [LARGE SCALE GENOMIC DNA]</scope>
    <source>
        <strain evidence="8">Liverpool</strain>
    </source>
</reference>
<feature type="compositionally biased region" description="Low complexity" evidence="6">
    <location>
        <begin position="9"/>
        <end position="20"/>
    </location>
</feature>
<proteinExistence type="inferred from homology"/>
<dbReference type="InterPro" id="IPR032198">
    <property type="entry name" value="E2F_CC-MB"/>
</dbReference>
<feature type="compositionally biased region" description="Low complexity" evidence="6">
    <location>
        <begin position="110"/>
        <end position="129"/>
    </location>
</feature>
<protein>
    <submittedName>
        <fullName evidence="8">AAEL012817-PA</fullName>
    </submittedName>
</protein>
<dbReference type="CDD" id="cd14660">
    <property type="entry name" value="E2F_DD"/>
    <property type="match status" value="1"/>
</dbReference>
<organism evidence="8 9">
    <name type="scientific">Aedes aegypti</name>
    <name type="common">Yellowfever mosquito</name>
    <name type="synonym">Culex aegypti</name>
    <dbReference type="NCBI Taxonomy" id="7159"/>
    <lineage>
        <taxon>Eukaryota</taxon>
        <taxon>Metazoa</taxon>
        <taxon>Ecdysozoa</taxon>
        <taxon>Arthropoda</taxon>
        <taxon>Hexapoda</taxon>
        <taxon>Insecta</taxon>
        <taxon>Pterygota</taxon>
        <taxon>Neoptera</taxon>
        <taxon>Endopterygota</taxon>
        <taxon>Diptera</taxon>
        <taxon>Nematocera</taxon>
        <taxon>Culicoidea</taxon>
        <taxon>Culicidae</taxon>
        <taxon>Culicinae</taxon>
        <taxon>Aedini</taxon>
        <taxon>Aedes</taxon>
        <taxon>Stegomyia</taxon>
    </lineage>
</organism>
<accession>Q16KZ7</accession>